<dbReference type="GO" id="GO:0016787">
    <property type="term" value="F:hydrolase activity"/>
    <property type="evidence" value="ECO:0007669"/>
    <property type="project" value="UniProtKB-KW"/>
</dbReference>
<evidence type="ECO:0000313" key="6">
    <source>
        <dbReference type="Proteomes" id="UP001108025"/>
    </source>
</evidence>
<comment type="similarity">
    <text evidence="1">Belongs to the peptidase C59 family.</text>
</comment>
<feature type="signal peptide" evidence="3">
    <location>
        <begin position="1"/>
        <end position="27"/>
    </location>
</feature>
<reference evidence="5" key="1">
    <citation type="submission" date="2021-11" db="EMBL/GenBank/DDBJ databases">
        <title>Description of novel Chryseobacterium species.</title>
        <authorList>
            <person name="Saticioglu I.B."/>
            <person name="Ay H."/>
            <person name="Altun S."/>
            <person name="Duman M."/>
        </authorList>
    </citation>
    <scope>NUCLEOTIDE SEQUENCE</scope>
    <source>
        <strain evidence="5">C-17</strain>
    </source>
</reference>
<dbReference type="RefSeq" id="WP_230668482.1">
    <property type="nucleotide sequence ID" value="NZ_JAJNAY010000001.1"/>
</dbReference>
<keyword evidence="2 5" id="KW-0378">Hydrolase</keyword>
<dbReference type="InterPro" id="IPR052193">
    <property type="entry name" value="Peptidase_C59"/>
</dbReference>
<gene>
    <name evidence="5" type="ORF">LO744_07565</name>
</gene>
<feature type="domain" description="Choloylglycine hydrolase/NAAA C-terminal" evidence="4">
    <location>
        <begin position="28"/>
        <end position="319"/>
    </location>
</feature>
<keyword evidence="3" id="KW-0732">Signal</keyword>
<sequence>MKNLTKRLGSALLLTTALFTSSNTAEACTRVMYKGPDKTIITARSMDFALPIPANLWQFPQGINRDGSTGKNTMKWTSKYGSMTASSWDIAVSDGMNEKGLVANLLWLASSKYPEFSKDKKGKKKGLAVSLWAQYALDNFATVAEAVAELKKEEFVVVTDFIPGTDKYTTVHLSLSDSTGDNAILEYINGKLVIHHDPSYTVMTNDPIFEEQLAINEYWKGIPGNIFLPGTNRAADRFVRASYYIKSILQTDDIRIAVAGAFSVIRQCSVPYGISTEGFPNLSTTRWRTVSDQKNLVYYFEDALSPNAIWVDLKKIDFSKTGKIKKLALDNKQIYAGETSSQFIESKPFVFQGI</sequence>
<name>A0A9Q3YX55_9FLAO</name>
<evidence type="ECO:0000313" key="5">
    <source>
        <dbReference type="EMBL" id="MCD1116712.1"/>
    </source>
</evidence>
<dbReference type="Pfam" id="PF02275">
    <property type="entry name" value="CBAH"/>
    <property type="match status" value="1"/>
</dbReference>
<dbReference type="PANTHER" id="PTHR35527">
    <property type="entry name" value="CHOLOYLGLYCINE HYDROLASE"/>
    <property type="match status" value="1"/>
</dbReference>
<proteinExistence type="inferred from homology"/>
<organism evidence="5 6">
    <name type="scientific">Chryseobacterium turcicum</name>
    <dbReference type="NCBI Taxonomy" id="2898076"/>
    <lineage>
        <taxon>Bacteria</taxon>
        <taxon>Pseudomonadati</taxon>
        <taxon>Bacteroidota</taxon>
        <taxon>Flavobacteriia</taxon>
        <taxon>Flavobacteriales</taxon>
        <taxon>Weeksellaceae</taxon>
        <taxon>Chryseobacterium group</taxon>
        <taxon>Chryseobacterium</taxon>
    </lineage>
</organism>
<dbReference type="InterPro" id="IPR029132">
    <property type="entry name" value="CBAH/NAAA_C"/>
</dbReference>
<comment type="caution">
    <text evidence="5">The sequence shown here is derived from an EMBL/GenBank/DDBJ whole genome shotgun (WGS) entry which is preliminary data.</text>
</comment>
<dbReference type="SUPFAM" id="SSF56235">
    <property type="entry name" value="N-terminal nucleophile aminohydrolases (Ntn hydrolases)"/>
    <property type="match status" value="1"/>
</dbReference>
<evidence type="ECO:0000259" key="4">
    <source>
        <dbReference type="Pfam" id="PF02275"/>
    </source>
</evidence>
<dbReference type="Proteomes" id="UP001108025">
    <property type="component" value="Unassembled WGS sequence"/>
</dbReference>
<dbReference type="CDD" id="cd01902">
    <property type="entry name" value="Ntn_CGH"/>
    <property type="match status" value="1"/>
</dbReference>
<dbReference type="PANTHER" id="PTHR35527:SF2">
    <property type="entry name" value="HYDROLASE"/>
    <property type="match status" value="1"/>
</dbReference>
<protein>
    <submittedName>
        <fullName evidence="5">Linear amide C-N hydrolase</fullName>
    </submittedName>
</protein>
<dbReference type="InterPro" id="IPR029055">
    <property type="entry name" value="Ntn_hydrolases_N"/>
</dbReference>
<evidence type="ECO:0000256" key="3">
    <source>
        <dbReference type="SAM" id="SignalP"/>
    </source>
</evidence>
<dbReference type="AlphaFoldDB" id="A0A9Q3YX55"/>
<dbReference type="EMBL" id="JAJNAY010000001">
    <property type="protein sequence ID" value="MCD1116712.1"/>
    <property type="molecule type" value="Genomic_DNA"/>
</dbReference>
<keyword evidence="6" id="KW-1185">Reference proteome</keyword>
<evidence type="ECO:0000256" key="1">
    <source>
        <dbReference type="ARBA" id="ARBA00006625"/>
    </source>
</evidence>
<evidence type="ECO:0000256" key="2">
    <source>
        <dbReference type="ARBA" id="ARBA00022801"/>
    </source>
</evidence>
<feature type="chain" id="PRO_5040360089" evidence="3">
    <location>
        <begin position="28"/>
        <end position="354"/>
    </location>
</feature>
<accession>A0A9Q3YX55</accession>
<dbReference type="Gene3D" id="3.60.60.10">
    <property type="entry name" value="Penicillin V Acylase, Chain A"/>
    <property type="match status" value="1"/>
</dbReference>